<protein>
    <submittedName>
        <fullName evidence="1">Uncharacterized protein</fullName>
    </submittedName>
</protein>
<sequence length="177" mass="18702">MNLKTAIVITSYPPASIRHRPSKTSASATGGATPVALILKQETPKSISLPSTQSLVSASPPIVMAKGRGFRPSPELGLLYLSFVLSMAVCAIFSMAVISIPTMIAFGRLAASTKKLAEVVSKEVPGTMFSLKLSSMELKELTQQLSDLRQQNAGVRGGNKDRSSNKTSTAPKKNPVS</sequence>
<reference evidence="1 2" key="1">
    <citation type="journal article" date="2022" name="DNA Res.">
        <title>Chromosomal-level genome assembly of the orchid tree Bauhinia variegata (Leguminosae; Cercidoideae) supports the allotetraploid origin hypothesis of Bauhinia.</title>
        <authorList>
            <person name="Zhong Y."/>
            <person name="Chen Y."/>
            <person name="Zheng D."/>
            <person name="Pang J."/>
            <person name="Liu Y."/>
            <person name="Luo S."/>
            <person name="Meng S."/>
            <person name="Qian L."/>
            <person name="Wei D."/>
            <person name="Dai S."/>
            <person name="Zhou R."/>
        </authorList>
    </citation>
    <scope>NUCLEOTIDE SEQUENCE [LARGE SCALE GENOMIC DNA]</scope>
    <source>
        <strain evidence="1">BV-YZ2020</strain>
    </source>
</reference>
<evidence type="ECO:0000313" key="1">
    <source>
        <dbReference type="EMBL" id="KAI4344690.1"/>
    </source>
</evidence>
<keyword evidence="2" id="KW-1185">Reference proteome</keyword>
<name>A0ACB9PCM1_BAUVA</name>
<proteinExistence type="predicted"/>
<dbReference type="Proteomes" id="UP000828941">
    <property type="component" value="Chromosome 5"/>
</dbReference>
<comment type="caution">
    <text evidence="1">The sequence shown here is derived from an EMBL/GenBank/DDBJ whole genome shotgun (WGS) entry which is preliminary data.</text>
</comment>
<organism evidence="1 2">
    <name type="scientific">Bauhinia variegata</name>
    <name type="common">Purple orchid tree</name>
    <name type="synonym">Phanera variegata</name>
    <dbReference type="NCBI Taxonomy" id="167791"/>
    <lineage>
        <taxon>Eukaryota</taxon>
        <taxon>Viridiplantae</taxon>
        <taxon>Streptophyta</taxon>
        <taxon>Embryophyta</taxon>
        <taxon>Tracheophyta</taxon>
        <taxon>Spermatophyta</taxon>
        <taxon>Magnoliopsida</taxon>
        <taxon>eudicotyledons</taxon>
        <taxon>Gunneridae</taxon>
        <taxon>Pentapetalae</taxon>
        <taxon>rosids</taxon>
        <taxon>fabids</taxon>
        <taxon>Fabales</taxon>
        <taxon>Fabaceae</taxon>
        <taxon>Cercidoideae</taxon>
        <taxon>Cercideae</taxon>
        <taxon>Bauhiniinae</taxon>
        <taxon>Bauhinia</taxon>
    </lineage>
</organism>
<accession>A0ACB9PCM1</accession>
<dbReference type="EMBL" id="CM039430">
    <property type="protein sequence ID" value="KAI4344690.1"/>
    <property type="molecule type" value="Genomic_DNA"/>
</dbReference>
<gene>
    <name evidence="1" type="ORF">L6164_011888</name>
</gene>
<evidence type="ECO:0000313" key="2">
    <source>
        <dbReference type="Proteomes" id="UP000828941"/>
    </source>
</evidence>